<organism evidence="2 3">
    <name type="scientific">Papaver somniferum</name>
    <name type="common">Opium poppy</name>
    <dbReference type="NCBI Taxonomy" id="3469"/>
    <lineage>
        <taxon>Eukaryota</taxon>
        <taxon>Viridiplantae</taxon>
        <taxon>Streptophyta</taxon>
        <taxon>Embryophyta</taxon>
        <taxon>Tracheophyta</taxon>
        <taxon>Spermatophyta</taxon>
        <taxon>Magnoliopsida</taxon>
        <taxon>Ranunculales</taxon>
        <taxon>Papaveraceae</taxon>
        <taxon>Papaveroideae</taxon>
        <taxon>Papaver</taxon>
    </lineage>
</organism>
<dbReference type="FunFam" id="3.40.50.1820:FF:000054">
    <property type="entry name" value="Alpha/beta-Hydrolases superfamily protein"/>
    <property type="match status" value="1"/>
</dbReference>
<dbReference type="Pfam" id="PF12146">
    <property type="entry name" value="Hydrolase_4"/>
    <property type="match status" value="1"/>
</dbReference>
<dbReference type="InterPro" id="IPR029058">
    <property type="entry name" value="AB_hydrolase_fold"/>
</dbReference>
<dbReference type="InterPro" id="IPR051044">
    <property type="entry name" value="MAG_DAG_Lipase"/>
</dbReference>
<reference evidence="2 3" key="1">
    <citation type="journal article" date="2018" name="Science">
        <title>The opium poppy genome and morphinan production.</title>
        <authorList>
            <person name="Guo L."/>
            <person name="Winzer T."/>
            <person name="Yang X."/>
            <person name="Li Y."/>
            <person name="Ning Z."/>
            <person name="He Z."/>
            <person name="Teodor R."/>
            <person name="Lu Y."/>
            <person name="Bowser T.A."/>
            <person name="Graham I.A."/>
            <person name="Ye K."/>
        </authorList>
    </citation>
    <scope>NUCLEOTIDE SEQUENCE [LARGE SCALE GENOMIC DNA]</scope>
    <source>
        <strain evidence="3">cv. HN1</strain>
        <tissue evidence="2">Leaves</tissue>
    </source>
</reference>
<evidence type="ECO:0000313" key="2">
    <source>
        <dbReference type="EMBL" id="RZC58269.1"/>
    </source>
</evidence>
<dbReference type="Proteomes" id="UP000316621">
    <property type="component" value="Chromosome 4"/>
</dbReference>
<dbReference type="PANTHER" id="PTHR11614">
    <property type="entry name" value="PHOSPHOLIPASE-RELATED"/>
    <property type="match status" value="1"/>
</dbReference>
<proteinExistence type="predicted"/>
<gene>
    <name evidence="2" type="ORF">C5167_005567</name>
</gene>
<dbReference type="Gene3D" id="3.40.50.1820">
    <property type="entry name" value="alpha/beta hydrolase"/>
    <property type="match status" value="1"/>
</dbReference>
<evidence type="ECO:0000313" key="3">
    <source>
        <dbReference type="Proteomes" id="UP000316621"/>
    </source>
</evidence>
<dbReference type="SUPFAM" id="SSF53474">
    <property type="entry name" value="alpha/beta-Hydrolases"/>
    <property type="match status" value="1"/>
</dbReference>
<evidence type="ECO:0000259" key="1">
    <source>
        <dbReference type="Pfam" id="PF12146"/>
    </source>
</evidence>
<sequence length="421" mass="46965">MALSRQPLSTKTSNLLSYGSDFLHGEANFHKFPSFQCKTDRSLKSTFLVDQKNHQFRSVITMAKNKTFKKMIGNVSDELNEIASENLDSAPARRRVRSAFTEVQQQLDHILFKDSPAGIRTEEWFERNSKGLQIFCKSWLPKSDYQMKGIVYFCHGYGDTCTFFFEGIARAIAGSGYGVYAVDHPGFGLSEGLHGYISSFDDLVDNVIESERGVSVDCFMICLATERPEAKGLPRFLLGQSMGGAVAIKAHLKQPTAWDGVVLVAPMCKIKDDMKPSPACATVLTLLSNVLPKAKLVPEKDLAESMFRDPIKKKMAVYNVISYSGRMRLKTAVELLNATQVIESQVDKVSSPLLVLHGAEDKVTDPLISKFLYEKASCKDKTLKLYPEGYHCILEGEPDERILTVLKDIVSWLDSHSPLVK</sequence>
<keyword evidence="3" id="KW-1185">Reference proteome</keyword>
<dbReference type="STRING" id="3469.A0A4Y7JEU2"/>
<dbReference type="OMA" id="YHISKPN"/>
<dbReference type="InterPro" id="IPR022742">
    <property type="entry name" value="Hydrolase_4"/>
</dbReference>
<protein>
    <recommendedName>
        <fullName evidence="1">Serine aminopeptidase S33 domain-containing protein</fullName>
    </recommendedName>
</protein>
<dbReference type="AlphaFoldDB" id="A0A4Y7JEU2"/>
<dbReference type="EMBL" id="CM010718">
    <property type="protein sequence ID" value="RZC58269.1"/>
    <property type="molecule type" value="Genomic_DNA"/>
</dbReference>
<feature type="domain" description="Serine aminopeptidase S33" evidence="1">
    <location>
        <begin position="146"/>
        <end position="398"/>
    </location>
</feature>
<dbReference type="Gramene" id="RZC58269">
    <property type="protein sequence ID" value="RZC58269"/>
    <property type="gene ID" value="C5167_005567"/>
</dbReference>
<accession>A0A4Y7JEU2</accession>
<name>A0A4Y7JEU2_PAPSO</name>